<organism evidence="2 3">
    <name type="scientific">Agrobacterium tumefaciens</name>
    <dbReference type="NCBI Taxonomy" id="358"/>
    <lineage>
        <taxon>Bacteria</taxon>
        <taxon>Pseudomonadati</taxon>
        <taxon>Pseudomonadota</taxon>
        <taxon>Alphaproteobacteria</taxon>
        <taxon>Hyphomicrobiales</taxon>
        <taxon>Rhizobiaceae</taxon>
        <taxon>Rhizobium/Agrobacterium group</taxon>
        <taxon>Agrobacterium</taxon>
        <taxon>Agrobacterium tumefaciens complex</taxon>
    </lineage>
</organism>
<evidence type="ECO:0000313" key="3">
    <source>
        <dbReference type="Proteomes" id="UP000298649"/>
    </source>
</evidence>
<keyword evidence="2" id="KW-0614">Plasmid</keyword>
<proteinExistence type="predicted"/>
<dbReference type="Proteomes" id="UP000298649">
    <property type="component" value="Plasmid pAtCFBP7129a"/>
</dbReference>
<protein>
    <submittedName>
        <fullName evidence="2">Amidinotransferase</fullName>
    </submittedName>
</protein>
<accession>A0A4D7Z1S3</accession>
<geneLocation type="plasmid" evidence="3">
    <name>patcfbp7129a</name>
</geneLocation>
<dbReference type="PANTHER" id="PTHR43224">
    <property type="entry name" value="AMIDINOTRANSFERASE"/>
    <property type="match status" value="1"/>
</dbReference>
<dbReference type="PANTHER" id="PTHR43224:SF1">
    <property type="entry name" value="AMIDINOTRANSFERASE"/>
    <property type="match status" value="1"/>
</dbReference>
<name>A0A4D7Z1S3_AGRTU</name>
<evidence type="ECO:0000256" key="1">
    <source>
        <dbReference type="SAM" id="MobiDB-lite"/>
    </source>
</evidence>
<keyword evidence="2" id="KW-0808">Transferase</keyword>
<feature type="region of interest" description="Disordered" evidence="1">
    <location>
        <begin position="304"/>
        <end position="347"/>
    </location>
</feature>
<dbReference type="EMBL" id="CP039924">
    <property type="protein sequence ID" value="QCL97922.1"/>
    <property type="molecule type" value="Genomic_DNA"/>
</dbReference>
<dbReference type="Gene3D" id="3.75.10.10">
    <property type="entry name" value="L-arginine/glycine Amidinotransferase, Chain A"/>
    <property type="match status" value="1"/>
</dbReference>
<gene>
    <name evidence="2" type="ORF">CFBP7129_27525</name>
</gene>
<evidence type="ECO:0000313" key="2">
    <source>
        <dbReference type="EMBL" id="QCL97922.1"/>
    </source>
</evidence>
<dbReference type="RefSeq" id="WP_137006259.1">
    <property type="nucleotide sequence ID" value="NZ_CP039924.1"/>
</dbReference>
<feature type="compositionally biased region" description="Basic residues" evidence="1">
    <location>
        <begin position="337"/>
        <end position="347"/>
    </location>
</feature>
<dbReference type="SUPFAM" id="SSF55909">
    <property type="entry name" value="Pentein"/>
    <property type="match status" value="1"/>
</dbReference>
<dbReference type="Pfam" id="PF19420">
    <property type="entry name" value="DDAH_eukar"/>
    <property type="match status" value="1"/>
</dbReference>
<dbReference type="GO" id="GO:0016740">
    <property type="term" value="F:transferase activity"/>
    <property type="evidence" value="ECO:0007669"/>
    <property type="project" value="UniProtKB-KW"/>
</dbReference>
<dbReference type="InterPro" id="IPR014541">
    <property type="entry name" value="Amdntrnsf_FN0238"/>
</dbReference>
<reference evidence="2 3" key="1">
    <citation type="submission" date="2019-04" db="EMBL/GenBank/DDBJ databases">
        <title>Complete genome sequence of Agrobacterium tumefaciens CFBP7129.</title>
        <authorList>
            <person name="Haryono M."/>
            <person name="Lin Y.-C."/>
            <person name="Lai E.-M."/>
            <person name="Kuo C.-H."/>
        </authorList>
    </citation>
    <scope>NUCLEOTIDE SEQUENCE [LARGE SCALE GENOMIC DNA]</scope>
    <source>
        <strain evidence="2 3">CFBP7129</strain>
        <plasmid evidence="3">patcfbp7129a</plasmid>
    </source>
</reference>
<dbReference type="AlphaFoldDB" id="A0A4D7Z1S3"/>
<dbReference type="NCBIfam" id="NF046062">
    <property type="entry name" value="citrull_CtlX"/>
    <property type="match status" value="1"/>
</dbReference>
<sequence>MRYSAQAPAAVVMIRPHNFTVNKQTADDNSFQVADIDLTGIAEKAYAEITSAAKTLRHHGVIVHMFEDEGTTTPDSVFPNNWFSTHAGGHVAIYPMRASNRRRERRFDIIEMLKSEYRVQQVIDYSGLEPDGLFLEGTGAMVLDHIDRVAYAVRSDRTNPVALERFATQFGFEPMVFDAYDAKGLAIYHTNVLMCIGTDFALIGTGMIRDIPRRKEILVRLHGSGREVIELRDDQIDRFAGNALELEGRNGRILAMSTTALASLDTSQREAIEECARIVPLDIPSIEMAGGSVRCTLAGIHLSPRKSQGVPDSHLSSQPLPLDELPFTEVSQGKTNLRPRHARSRQA</sequence>
<dbReference type="PIRSF" id="PIRSF028188">
    <property type="entry name" value="Amdntrnsf_FN0238"/>
    <property type="match status" value="1"/>
</dbReference>